<sequence>MGHVDPSGPAPGPAAFSVEDGEPELRMYSLHTNSLPYTQSGYTIRSKQTMDALEYAGVAYRAATRLGYPVVIGSRPAARGEEEVGNRFDRLLPTFFPWGYTAQVERAVALLEARVRAFNPTVLHTTTDFKNAQVMSRVAHRFGLPWIYEVRGEPEKTWLSKFPKDVQPMVARSERFERLRAKETEAMQAASAVIALSEVSKSMLVERGVAPDKITVIPNAIEHSFTGLVYDREAIRRELGLDVARPLVGAITSVVGYEGLDTLVKAAALSDAFDVVIVGSGTVLPALQDMVRERGLEERVRFVGTVPSAEAWKWYAALDVCAVPRKDTDVCRTVTPLKPLMALALGIPVVGSDLPALQEVTGGHLIAHTPEDPQSLVNSIGRALTVSGEDKARLREWAQTRTWEANAERYRAVLRTLLSGGADGVVRG</sequence>
<dbReference type="Pfam" id="PF13579">
    <property type="entry name" value="Glyco_trans_4_4"/>
    <property type="match status" value="1"/>
</dbReference>
<keyword evidence="5" id="KW-1185">Reference proteome</keyword>
<accession>A0ABY3CQV2</accession>
<feature type="domain" description="Glycosyltransferase subfamily 4-like N-terminal" evidence="3">
    <location>
        <begin position="58"/>
        <end position="219"/>
    </location>
</feature>
<evidence type="ECO:0000313" key="4">
    <source>
        <dbReference type="EMBL" id="TRX45298.1"/>
    </source>
</evidence>
<evidence type="ECO:0000256" key="2">
    <source>
        <dbReference type="ARBA" id="ARBA00022679"/>
    </source>
</evidence>
<organism evidence="4 5">
    <name type="scientific">Corynebacterium guaraldiae</name>
    <dbReference type="NCBI Taxonomy" id="3051103"/>
    <lineage>
        <taxon>Bacteria</taxon>
        <taxon>Bacillati</taxon>
        <taxon>Actinomycetota</taxon>
        <taxon>Actinomycetes</taxon>
        <taxon>Mycobacteriales</taxon>
        <taxon>Corynebacteriaceae</taxon>
        <taxon>Corynebacterium</taxon>
    </lineage>
</organism>
<evidence type="ECO:0000259" key="3">
    <source>
        <dbReference type="Pfam" id="PF13579"/>
    </source>
</evidence>
<dbReference type="PANTHER" id="PTHR12526:SF510">
    <property type="entry name" value="D-INOSITOL 3-PHOSPHATE GLYCOSYLTRANSFERASE"/>
    <property type="match status" value="1"/>
</dbReference>
<evidence type="ECO:0000256" key="1">
    <source>
        <dbReference type="ARBA" id="ARBA00022676"/>
    </source>
</evidence>
<reference evidence="4 5" key="1">
    <citation type="submission" date="2019-07" db="EMBL/GenBank/DDBJ databases">
        <title>Draft genome of C. aurimucosum strain 2299.</title>
        <authorList>
            <person name="Pacheco L.G.C."/>
            <person name="Aguiar E.R.G.R."/>
            <person name="Santos C.S."/>
            <person name="Rocha D.J.P.G."/>
            <person name="Sant'Anna L.O."/>
            <person name="Mattos-Guaraldi A.L."/>
            <person name="Santos L.S."/>
        </authorList>
    </citation>
    <scope>NUCLEOTIDE SEQUENCE [LARGE SCALE GENOMIC DNA]</scope>
    <source>
        <strain evidence="4 5">2299</strain>
    </source>
</reference>
<protein>
    <submittedName>
        <fullName evidence="4">Glycosyltransferase</fullName>
    </submittedName>
</protein>
<dbReference type="InterPro" id="IPR028098">
    <property type="entry name" value="Glyco_trans_4-like_N"/>
</dbReference>
<dbReference type="PANTHER" id="PTHR12526">
    <property type="entry name" value="GLYCOSYLTRANSFERASE"/>
    <property type="match status" value="1"/>
</dbReference>
<gene>
    <name evidence="4" type="ORF">FNY88_12525</name>
</gene>
<dbReference type="SUPFAM" id="SSF53756">
    <property type="entry name" value="UDP-Glycosyltransferase/glycogen phosphorylase"/>
    <property type="match status" value="1"/>
</dbReference>
<dbReference type="Pfam" id="PF13692">
    <property type="entry name" value="Glyco_trans_1_4"/>
    <property type="match status" value="1"/>
</dbReference>
<name>A0ABY3CQV2_9CORY</name>
<keyword evidence="1" id="KW-0328">Glycosyltransferase</keyword>
<proteinExistence type="predicted"/>
<dbReference type="EMBL" id="VKDI01000045">
    <property type="protein sequence ID" value="TRX45298.1"/>
    <property type="molecule type" value="Genomic_DNA"/>
</dbReference>
<dbReference type="Gene3D" id="3.40.50.2000">
    <property type="entry name" value="Glycogen Phosphorylase B"/>
    <property type="match status" value="2"/>
</dbReference>
<dbReference type="RefSeq" id="WP_144015146.1">
    <property type="nucleotide sequence ID" value="NZ_VKDI01000045.1"/>
</dbReference>
<dbReference type="CDD" id="cd03801">
    <property type="entry name" value="GT4_PimA-like"/>
    <property type="match status" value="1"/>
</dbReference>
<keyword evidence="2" id="KW-0808">Transferase</keyword>
<evidence type="ECO:0000313" key="5">
    <source>
        <dbReference type="Proteomes" id="UP000316859"/>
    </source>
</evidence>
<dbReference type="Proteomes" id="UP000316859">
    <property type="component" value="Unassembled WGS sequence"/>
</dbReference>
<comment type="caution">
    <text evidence="4">The sequence shown here is derived from an EMBL/GenBank/DDBJ whole genome shotgun (WGS) entry which is preliminary data.</text>
</comment>